<protein>
    <recommendedName>
        <fullName evidence="4">Swt1-like HEPN domain-containing protein</fullName>
    </recommendedName>
</protein>
<evidence type="ECO:0000256" key="1">
    <source>
        <dbReference type="SAM" id="Coils"/>
    </source>
</evidence>
<dbReference type="Proteomes" id="UP001595719">
    <property type="component" value="Unassembled WGS sequence"/>
</dbReference>
<sequence>MNWKSPDHIEDNKYDLPGNWLKIEYFEALNILFRFENSLRVFVYIILKNELKEKWCDLSITSDDEEKSTINAIAKKRISQDKNYAYLGYVLNSQLLHLTSGELIRIITSDSYWKLFKNYFLGTKEIIKNKLDEIGNVRNSLAHFRPIKKGDIELIKQNSNHTLSEIEKTIKDFISCPDIVPTNTTDNWYKELNSIGSLECDISFKQSKNEEWVKLILTFRPPILSRTEFYSGYGLKTLNIKVTQLLTTYKALTNQTICVNEYVPRLHTKSDVSINPYKEIRFTFGRKNLEKNYPEIKSQLEEIVEQISNEVDLITNDNLARGVLIEATNTQIIKSSSKLYTWEGSKFETEFGENSPVEYWGRLNYPTSDFVTDTEQYPWMPVTIADDKEDLPF</sequence>
<evidence type="ECO:0008006" key="4">
    <source>
        <dbReference type="Google" id="ProtNLM"/>
    </source>
</evidence>
<feature type="coiled-coil region" evidence="1">
    <location>
        <begin position="286"/>
        <end position="317"/>
    </location>
</feature>
<reference evidence="3" key="1">
    <citation type="journal article" date="2019" name="Int. J. Syst. Evol. Microbiol.">
        <title>The Global Catalogue of Microorganisms (GCM) 10K type strain sequencing project: providing services to taxonomists for standard genome sequencing and annotation.</title>
        <authorList>
            <consortium name="The Broad Institute Genomics Platform"/>
            <consortium name="The Broad Institute Genome Sequencing Center for Infectious Disease"/>
            <person name="Wu L."/>
            <person name="Ma J."/>
        </authorList>
    </citation>
    <scope>NUCLEOTIDE SEQUENCE [LARGE SCALE GENOMIC DNA]</scope>
    <source>
        <strain evidence="3">CGMCC 1.15345</strain>
    </source>
</reference>
<accession>A0ABV8W7F6</accession>
<name>A0ABV8W7F6_9FLAO</name>
<comment type="caution">
    <text evidence="2">The sequence shown here is derived from an EMBL/GenBank/DDBJ whole genome shotgun (WGS) entry which is preliminary data.</text>
</comment>
<evidence type="ECO:0000313" key="3">
    <source>
        <dbReference type="Proteomes" id="UP001595719"/>
    </source>
</evidence>
<organism evidence="2 3">
    <name type="scientific">Flavobacterium quisquiliarum</name>
    <dbReference type="NCBI Taxonomy" id="1834436"/>
    <lineage>
        <taxon>Bacteria</taxon>
        <taxon>Pseudomonadati</taxon>
        <taxon>Bacteroidota</taxon>
        <taxon>Flavobacteriia</taxon>
        <taxon>Flavobacteriales</taxon>
        <taxon>Flavobacteriaceae</taxon>
        <taxon>Flavobacterium</taxon>
    </lineage>
</organism>
<dbReference type="EMBL" id="JBHSCO010000004">
    <property type="protein sequence ID" value="MFC4392100.1"/>
    <property type="molecule type" value="Genomic_DNA"/>
</dbReference>
<evidence type="ECO:0000313" key="2">
    <source>
        <dbReference type="EMBL" id="MFC4392100.1"/>
    </source>
</evidence>
<keyword evidence="1" id="KW-0175">Coiled coil</keyword>
<gene>
    <name evidence="2" type="ORF">ACFOY0_13965</name>
</gene>
<proteinExistence type="predicted"/>
<keyword evidence="3" id="KW-1185">Reference proteome</keyword>
<dbReference type="RefSeq" id="WP_219071440.1">
    <property type="nucleotide sequence ID" value="NZ_JBHSCO010000004.1"/>
</dbReference>